<feature type="compositionally biased region" description="Acidic residues" evidence="1">
    <location>
        <begin position="259"/>
        <end position="271"/>
    </location>
</feature>
<feature type="compositionally biased region" description="Basic and acidic residues" evidence="1">
    <location>
        <begin position="232"/>
        <end position="245"/>
    </location>
</feature>
<keyword evidence="2" id="KW-1133">Transmembrane helix</keyword>
<proteinExistence type="predicted"/>
<keyword evidence="2" id="KW-0472">Membrane</keyword>
<organism evidence="3 4">
    <name type="scientific">Candidatus Blautia pullicola</name>
    <dbReference type="NCBI Taxonomy" id="2838498"/>
    <lineage>
        <taxon>Bacteria</taxon>
        <taxon>Bacillati</taxon>
        <taxon>Bacillota</taxon>
        <taxon>Clostridia</taxon>
        <taxon>Lachnospirales</taxon>
        <taxon>Lachnospiraceae</taxon>
        <taxon>Blautia</taxon>
    </lineage>
</organism>
<feature type="transmembrane region" description="Helical" evidence="2">
    <location>
        <begin position="97"/>
        <end position="115"/>
    </location>
</feature>
<feature type="transmembrane region" description="Helical" evidence="2">
    <location>
        <begin position="23"/>
        <end position="41"/>
    </location>
</feature>
<evidence type="ECO:0000256" key="1">
    <source>
        <dbReference type="SAM" id="MobiDB-lite"/>
    </source>
</evidence>
<feature type="region of interest" description="Disordered" evidence="1">
    <location>
        <begin position="200"/>
        <end position="318"/>
    </location>
</feature>
<comment type="caution">
    <text evidence="3">The sequence shown here is derived from an EMBL/GenBank/DDBJ whole genome shotgun (WGS) entry which is preliminary data.</text>
</comment>
<evidence type="ECO:0008006" key="5">
    <source>
        <dbReference type="Google" id="ProtNLM"/>
    </source>
</evidence>
<feature type="transmembrane region" description="Helical" evidence="2">
    <location>
        <begin position="74"/>
        <end position="92"/>
    </location>
</feature>
<keyword evidence="2" id="KW-0812">Transmembrane</keyword>
<gene>
    <name evidence="3" type="ORF">H9809_02740</name>
</gene>
<reference evidence="3" key="2">
    <citation type="submission" date="2021-04" db="EMBL/GenBank/DDBJ databases">
        <authorList>
            <person name="Gilroy R."/>
        </authorList>
    </citation>
    <scope>NUCLEOTIDE SEQUENCE</scope>
    <source>
        <strain evidence="3">1068</strain>
    </source>
</reference>
<feature type="transmembrane region" description="Helical" evidence="2">
    <location>
        <begin position="48"/>
        <end position="68"/>
    </location>
</feature>
<accession>A0A9D2FP22</accession>
<evidence type="ECO:0000256" key="2">
    <source>
        <dbReference type="SAM" id="Phobius"/>
    </source>
</evidence>
<reference evidence="3" key="1">
    <citation type="journal article" date="2021" name="PeerJ">
        <title>Extensive microbial diversity within the chicken gut microbiome revealed by metagenomics and culture.</title>
        <authorList>
            <person name="Gilroy R."/>
            <person name="Ravi A."/>
            <person name="Getino M."/>
            <person name="Pursley I."/>
            <person name="Horton D.L."/>
            <person name="Alikhan N.F."/>
            <person name="Baker D."/>
            <person name="Gharbi K."/>
            <person name="Hall N."/>
            <person name="Watson M."/>
            <person name="Adriaenssens E.M."/>
            <person name="Foster-Nyarko E."/>
            <person name="Jarju S."/>
            <person name="Secka A."/>
            <person name="Antonio M."/>
            <person name="Oren A."/>
            <person name="Chaudhuri R.R."/>
            <person name="La Ragione R."/>
            <person name="Hildebrand F."/>
            <person name="Pallen M.J."/>
        </authorList>
    </citation>
    <scope>NUCLEOTIDE SEQUENCE</scope>
    <source>
        <strain evidence="3">1068</strain>
    </source>
</reference>
<feature type="transmembrane region" description="Helical" evidence="2">
    <location>
        <begin position="174"/>
        <end position="193"/>
    </location>
</feature>
<name>A0A9D2FP22_9FIRM</name>
<dbReference type="Proteomes" id="UP000824056">
    <property type="component" value="Unassembled WGS sequence"/>
</dbReference>
<protein>
    <recommendedName>
        <fullName evidence="5">DUF4203 domain-containing protein</fullName>
    </recommendedName>
</protein>
<dbReference type="EMBL" id="DXBG01000062">
    <property type="protein sequence ID" value="HIZ64813.1"/>
    <property type="molecule type" value="Genomic_DNA"/>
</dbReference>
<feature type="transmembrane region" description="Helical" evidence="2">
    <location>
        <begin position="144"/>
        <end position="162"/>
    </location>
</feature>
<feature type="transmembrane region" description="Helical" evidence="2">
    <location>
        <begin position="121"/>
        <end position="139"/>
    </location>
</feature>
<sequence length="337" mass="37121">MDVQVNQILARLKGLWEEIPQEYMIILTLGGIVFALLNCFMGYRLRKVWGCILGILAGGAAGGVAGYYFTQDMLLSLFGGLGGALLLGLLAWVFYKLGVFVMCAGLVYFSITSLLGEPDLVQHGIALVAGVFAGTLALGYEQQLVIAITALCGGIGGMHLILSLTGIDSMGAKVVLGLALAALGAFIQALPLLKRRRDEEEEEFSLPRGPRVSLPRRKKKKKAVKRKTKVQRVKEYAPVQEEKSSSKKSSAKKKPVPDLDAEDYDDEDLEEIYAARRKAQRKRDMEQARQYGYGQDVYSREQRTSSSPVSGAVDLDDLSRELSQEIQKIYEDENYQG</sequence>
<feature type="compositionally biased region" description="Basic residues" evidence="1">
    <location>
        <begin position="214"/>
        <end position="231"/>
    </location>
</feature>
<dbReference type="AlphaFoldDB" id="A0A9D2FP22"/>
<evidence type="ECO:0000313" key="3">
    <source>
        <dbReference type="EMBL" id="HIZ64813.1"/>
    </source>
</evidence>
<evidence type="ECO:0000313" key="4">
    <source>
        <dbReference type="Proteomes" id="UP000824056"/>
    </source>
</evidence>